<comment type="caution">
    <text evidence="15">Lacks conserved residue(s) required for the propagation of feature annotation.</text>
</comment>
<dbReference type="Gene3D" id="3.40.50.450">
    <property type="match status" value="1"/>
</dbReference>
<comment type="activity regulation">
    <text evidence="15">Allosterically activated by ADP and other diphosphonucleosides, and allosterically inhibited by phosphoenolpyruvate.</text>
</comment>
<evidence type="ECO:0000256" key="2">
    <source>
        <dbReference type="ARBA" id="ARBA00002659"/>
    </source>
</evidence>
<feature type="binding site" description="in other chain" evidence="15">
    <location>
        <begin position="170"/>
        <end position="172"/>
    </location>
    <ligand>
        <name>substrate</name>
        <note>ligand shared between dimeric partners</note>
    </ligand>
</feature>
<comment type="similarity">
    <text evidence="15">Belongs to the phosphofructokinase type A (PFKA) family. ATP-dependent PFK group I subfamily. Prokaryotic clade 'B1' sub-subfamily.</text>
</comment>
<keyword evidence="5 15" id="KW-0963">Cytoplasm</keyword>
<evidence type="ECO:0000256" key="13">
    <source>
        <dbReference type="ARBA" id="ARBA00023152"/>
    </source>
</evidence>
<dbReference type="AlphaFoldDB" id="A0A173UFW4"/>
<dbReference type="GO" id="GO:0070095">
    <property type="term" value="F:fructose-6-phosphate binding"/>
    <property type="evidence" value="ECO:0007669"/>
    <property type="project" value="TreeGrafter"/>
</dbReference>
<dbReference type="InterPro" id="IPR012003">
    <property type="entry name" value="ATP_PFK_prok-type"/>
</dbReference>
<comment type="catalytic activity">
    <reaction evidence="14 15">
        <text>beta-D-fructose 6-phosphate + ATP = beta-D-fructose 1,6-bisphosphate + ADP + H(+)</text>
        <dbReference type="Rhea" id="RHEA:16109"/>
        <dbReference type="ChEBI" id="CHEBI:15378"/>
        <dbReference type="ChEBI" id="CHEBI:30616"/>
        <dbReference type="ChEBI" id="CHEBI:32966"/>
        <dbReference type="ChEBI" id="CHEBI:57634"/>
        <dbReference type="ChEBI" id="CHEBI:456216"/>
        <dbReference type="EC" id="2.7.1.11"/>
    </reaction>
</comment>
<evidence type="ECO:0000256" key="7">
    <source>
        <dbReference type="ARBA" id="ARBA00022679"/>
    </source>
</evidence>
<dbReference type="FunFam" id="3.40.50.460:FF:000002">
    <property type="entry name" value="ATP-dependent 6-phosphofructokinase"/>
    <property type="match status" value="1"/>
</dbReference>
<dbReference type="GO" id="GO:0016208">
    <property type="term" value="F:AMP binding"/>
    <property type="evidence" value="ECO:0007669"/>
    <property type="project" value="TreeGrafter"/>
</dbReference>
<dbReference type="NCBIfam" id="TIGR02482">
    <property type="entry name" value="PFKA_ATP"/>
    <property type="match status" value="1"/>
</dbReference>
<dbReference type="GO" id="GO:0042802">
    <property type="term" value="F:identical protein binding"/>
    <property type="evidence" value="ECO:0007669"/>
    <property type="project" value="TreeGrafter"/>
</dbReference>
<dbReference type="OrthoDB" id="9802503at2"/>
<evidence type="ECO:0000256" key="4">
    <source>
        <dbReference type="ARBA" id="ARBA00004679"/>
    </source>
</evidence>
<feature type="binding site" evidence="15">
    <location>
        <position position="244"/>
    </location>
    <ligand>
        <name>substrate</name>
        <note>ligand shared between dimeric partners</note>
    </ligand>
</feature>
<dbReference type="InterPro" id="IPR015912">
    <property type="entry name" value="Phosphofructokinase_CS"/>
</dbReference>
<comment type="subcellular location">
    <subcellularLocation>
        <location evidence="3 15">Cytoplasm</location>
    </subcellularLocation>
</comment>
<dbReference type="NCBIfam" id="NF002872">
    <property type="entry name" value="PRK03202.1"/>
    <property type="match status" value="1"/>
</dbReference>
<keyword evidence="7 15" id="KW-0808">Transferase</keyword>
<evidence type="ECO:0000256" key="5">
    <source>
        <dbReference type="ARBA" id="ARBA00022490"/>
    </source>
</evidence>
<keyword evidence="10 15" id="KW-0418">Kinase</keyword>
<feature type="binding site" description="in other chain" evidence="15">
    <location>
        <begin position="214"/>
        <end position="216"/>
    </location>
    <ligand>
        <name>ADP</name>
        <dbReference type="ChEBI" id="CHEBI:456216"/>
        <note>allosteric activator; ligand shared between dimeric partners</note>
    </ligand>
</feature>
<sequence>MVKRIGVLTSGGDAPGMNAAIRAVVRAAIANNIEVFGIYNGYAGLVKGDIKPLTNTEVGGIINRGGTFLGSARLPEFKNIEVRELGVEQLKKHGIEAVVVIGGDGSYMGAKKLTEMGINCIALPGTIDNDIVSSDFTIGFDTALNTVIDAIDRLRDTSASHARCSVVEIMGRHCGDLTVWGAIASGAEELIVPEKGINMDEIVAQIEEGKKRQKKHYIVTLAELMTDAHELAKEIEKRTGVETRATVLGHTQRGGAPTAFDRVLASRMGAYAVDLLIAGEGGRCVGIRDNKLTHFDILEALDLPRVFDETMFNLAKQLS</sequence>
<feature type="binding site" evidence="15">
    <location>
        <position position="104"/>
    </location>
    <ligand>
        <name>Mg(2+)</name>
        <dbReference type="ChEBI" id="CHEBI:18420"/>
        <note>catalytic</note>
    </ligand>
</feature>
<evidence type="ECO:0000256" key="9">
    <source>
        <dbReference type="ARBA" id="ARBA00022741"/>
    </source>
</evidence>
<feature type="binding site" description="in other chain" evidence="15">
    <location>
        <begin position="126"/>
        <end position="128"/>
    </location>
    <ligand>
        <name>substrate</name>
        <note>ligand shared between dimeric partners</note>
    </ligand>
</feature>
<feature type="binding site" description="in other chain" evidence="15">
    <location>
        <position position="223"/>
    </location>
    <ligand>
        <name>substrate</name>
        <note>ligand shared between dimeric partners</note>
    </ligand>
</feature>
<evidence type="ECO:0000313" key="16">
    <source>
        <dbReference type="EMBL" id="MTK20922.1"/>
    </source>
</evidence>
<evidence type="ECO:0000256" key="11">
    <source>
        <dbReference type="ARBA" id="ARBA00022840"/>
    </source>
</evidence>
<dbReference type="InterPro" id="IPR012828">
    <property type="entry name" value="PFKA_ATP_prok"/>
</dbReference>
<evidence type="ECO:0000256" key="3">
    <source>
        <dbReference type="ARBA" id="ARBA00004496"/>
    </source>
</evidence>
<evidence type="ECO:0000256" key="15">
    <source>
        <dbReference type="HAMAP-Rule" id="MF_00339"/>
    </source>
</evidence>
<comment type="pathway">
    <text evidence="4 15">Carbohydrate degradation; glycolysis; D-glyceraldehyde 3-phosphate and glycerone phosphate from D-glucose: step 3/4.</text>
</comment>
<comment type="subunit">
    <text evidence="15">Homotetramer.</text>
</comment>
<dbReference type="GeneID" id="60057463"/>
<feature type="binding site" description="in other chain" evidence="15">
    <location>
        <position position="155"/>
    </location>
    <ligand>
        <name>ADP</name>
        <dbReference type="ChEBI" id="CHEBI:456216"/>
        <note>allosteric activator; ligand shared between dimeric partners</note>
    </ligand>
</feature>
<comment type="function">
    <text evidence="2 15">Catalyzes the phosphorylation of D-fructose 6-phosphate to fructose 1,6-bisphosphate by ATP, the first committing step of glycolysis.</text>
</comment>
<dbReference type="GO" id="GO:0046872">
    <property type="term" value="F:metal ion binding"/>
    <property type="evidence" value="ECO:0007669"/>
    <property type="project" value="UniProtKB-KW"/>
</dbReference>
<feature type="binding site" evidence="15">
    <location>
        <position position="163"/>
    </location>
    <ligand>
        <name>substrate</name>
        <note>ligand shared between dimeric partners</note>
    </ligand>
</feature>
<dbReference type="GO" id="GO:0003872">
    <property type="term" value="F:6-phosphofructokinase activity"/>
    <property type="evidence" value="ECO:0007669"/>
    <property type="project" value="UniProtKB-UniRule"/>
</dbReference>
<dbReference type="HAMAP" id="MF_00339">
    <property type="entry name" value="Phosphofructokinase_I_B1"/>
    <property type="match status" value="1"/>
</dbReference>
<keyword evidence="8 15" id="KW-0479">Metal-binding</keyword>
<dbReference type="PROSITE" id="PS00433">
    <property type="entry name" value="PHOSPHOFRUCTOKINASE"/>
    <property type="match status" value="1"/>
</dbReference>
<feature type="binding site" evidence="15">
    <location>
        <begin position="103"/>
        <end position="106"/>
    </location>
    <ligand>
        <name>ATP</name>
        <dbReference type="ChEBI" id="CHEBI:30616"/>
    </ligand>
</feature>
<dbReference type="GO" id="GO:0048029">
    <property type="term" value="F:monosaccharide binding"/>
    <property type="evidence" value="ECO:0007669"/>
    <property type="project" value="TreeGrafter"/>
</dbReference>
<dbReference type="GO" id="GO:0005945">
    <property type="term" value="C:6-phosphofructokinase complex"/>
    <property type="evidence" value="ECO:0007669"/>
    <property type="project" value="TreeGrafter"/>
</dbReference>
<dbReference type="PRINTS" id="PR00476">
    <property type="entry name" value="PHFRCTKINASE"/>
</dbReference>
<dbReference type="RefSeq" id="WP_006785153.1">
    <property type="nucleotide sequence ID" value="NZ_CABJBH010000001.1"/>
</dbReference>
<dbReference type="GO" id="GO:0061621">
    <property type="term" value="P:canonical glycolysis"/>
    <property type="evidence" value="ECO:0007669"/>
    <property type="project" value="TreeGrafter"/>
</dbReference>
<organism evidence="16 17">
    <name type="scientific">Turicibacter sanguinis</name>
    <dbReference type="NCBI Taxonomy" id="154288"/>
    <lineage>
        <taxon>Bacteria</taxon>
        <taxon>Bacillati</taxon>
        <taxon>Bacillota</taxon>
        <taxon>Erysipelotrichia</taxon>
        <taxon>Erysipelotrichales</taxon>
        <taxon>Turicibacteraceae</taxon>
        <taxon>Turicibacter</taxon>
    </lineage>
</organism>
<dbReference type="GO" id="GO:0005524">
    <property type="term" value="F:ATP binding"/>
    <property type="evidence" value="ECO:0007669"/>
    <property type="project" value="UniProtKB-UniRule"/>
</dbReference>
<evidence type="ECO:0000256" key="12">
    <source>
        <dbReference type="ARBA" id="ARBA00022842"/>
    </source>
</evidence>
<dbReference type="Gene3D" id="3.40.50.460">
    <property type="entry name" value="Phosphofructokinase domain"/>
    <property type="match status" value="1"/>
</dbReference>
<keyword evidence="11 15" id="KW-0067">ATP-binding</keyword>
<dbReference type="PANTHER" id="PTHR13697:SF4">
    <property type="entry name" value="ATP-DEPENDENT 6-PHOSPHOFRUCTOKINASE"/>
    <property type="match status" value="1"/>
</dbReference>
<proteinExistence type="inferred from homology"/>
<feature type="binding site" description="in other chain" evidence="15">
    <location>
        <begin position="250"/>
        <end position="253"/>
    </location>
    <ligand>
        <name>substrate</name>
        <note>ligand shared between dimeric partners</note>
    </ligand>
</feature>
<keyword evidence="12 15" id="KW-0460">Magnesium</keyword>
<dbReference type="Proteomes" id="UP000487649">
    <property type="component" value="Unassembled WGS sequence"/>
</dbReference>
<dbReference type="InterPro" id="IPR000023">
    <property type="entry name" value="Phosphofructokinase_dom"/>
</dbReference>
<dbReference type="InterPro" id="IPR035966">
    <property type="entry name" value="PKF_sf"/>
</dbReference>
<evidence type="ECO:0000256" key="10">
    <source>
        <dbReference type="ARBA" id="ARBA00022777"/>
    </source>
</evidence>
<evidence type="ECO:0000256" key="6">
    <source>
        <dbReference type="ARBA" id="ARBA00022533"/>
    </source>
</evidence>
<dbReference type="EMBL" id="WMQE01000009">
    <property type="protein sequence ID" value="MTK20922.1"/>
    <property type="molecule type" value="Genomic_DNA"/>
</dbReference>
<reference evidence="16 17" key="1">
    <citation type="journal article" date="2019" name="Nat. Med.">
        <title>A library of human gut bacterial isolates paired with longitudinal multiomics data enables mechanistic microbiome research.</title>
        <authorList>
            <person name="Poyet M."/>
            <person name="Groussin M."/>
            <person name="Gibbons S.M."/>
            <person name="Avila-Pacheco J."/>
            <person name="Jiang X."/>
            <person name="Kearney S.M."/>
            <person name="Perrotta A.R."/>
            <person name="Berdy B."/>
            <person name="Zhao S."/>
            <person name="Lieberman T.D."/>
            <person name="Swanson P.K."/>
            <person name="Smith M."/>
            <person name="Roesemann S."/>
            <person name="Alexander J.E."/>
            <person name="Rich S.A."/>
            <person name="Livny J."/>
            <person name="Vlamakis H."/>
            <person name="Clish C."/>
            <person name="Bullock K."/>
            <person name="Deik A."/>
            <person name="Scott J."/>
            <person name="Pierce K.A."/>
            <person name="Xavier R.J."/>
            <person name="Alm E.J."/>
        </authorList>
    </citation>
    <scope>NUCLEOTIDE SEQUENCE [LARGE SCALE GENOMIC DNA]</scope>
    <source>
        <strain evidence="16 17">BIOML-A198</strain>
    </source>
</reference>
<dbReference type="SUPFAM" id="SSF53784">
    <property type="entry name" value="Phosphofructokinase"/>
    <property type="match status" value="1"/>
</dbReference>
<dbReference type="PANTHER" id="PTHR13697">
    <property type="entry name" value="PHOSPHOFRUCTOKINASE"/>
    <property type="match status" value="1"/>
</dbReference>
<feature type="binding site" evidence="15">
    <location>
        <begin position="22"/>
        <end position="26"/>
    </location>
    <ligand>
        <name>ADP</name>
        <dbReference type="ChEBI" id="CHEBI:456216"/>
        <note>allosteric activator; ligand shared between dimeric partners</note>
    </ligand>
</feature>
<dbReference type="Pfam" id="PF00365">
    <property type="entry name" value="PFK"/>
    <property type="match status" value="1"/>
</dbReference>
<keyword evidence="6 15" id="KW-0021">Allosteric enzyme</keyword>
<dbReference type="InterPro" id="IPR022953">
    <property type="entry name" value="ATP_PFK"/>
</dbReference>
<feature type="binding site" evidence="15">
    <location>
        <position position="12"/>
    </location>
    <ligand>
        <name>ATP</name>
        <dbReference type="ChEBI" id="CHEBI:30616"/>
    </ligand>
</feature>
<evidence type="ECO:0000313" key="17">
    <source>
        <dbReference type="Proteomes" id="UP000487649"/>
    </source>
</evidence>
<evidence type="ECO:0000256" key="8">
    <source>
        <dbReference type="ARBA" id="ARBA00022723"/>
    </source>
</evidence>
<dbReference type="EC" id="2.7.1.11" evidence="15"/>
<comment type="caution">
    <text evidence="16">The sequence shown here is derived from an EMBL/GenBank/DDBJ whole genome shotgun (WGS) entry which is preliminary data.</text>
</comment>
<feature type="binding site" evidence="15">
    <location>
        <begin position="73"/>
        <end position="74"/>
    </location>
    <ligand>
        <name>ATP</name>
        <dbReference type="ChEBI" id="CHEBI:30616"/>
    </ligand>
</feature>
<dbReference type="GO" id="GO:0030388">
    <property type="term" value="P:fructose 1,6-bisphosphate metabolic process"/>
    <property type="evidence" value="ECO:0007669"/>
    <property type="project" value="TreeGrafter"/>
</dbReference>
<protein>
    <recommendedName>
        <fullName evidence="15">ATP-dependent 6-phosphofructokinase</fullName>
        <shortName evidence="15">ATP-PFK</shortName>
        <shortName evidence="15">Phosphofructokinase</shortName>
        <ecNumber evidence="15">2.7.1.11</ecNumber>
    </recommendedName>
    <alternativeName>
        <fullName evidence="15">Phosphohexokinase</fullName>
    </alternativeName>
</protein>
<gene>
    <name evidence="15 16" type="primary">pfkA</name>
    <name evidence="16" type="ORF">GMA92_05750</name>
</gene>
<feature type="binding site" description="in other chain" evidence="15">
    <location>
        <position position="212"/>
    </location>
    <ligand>
        <name>ADP</name>
        <dbReference type="ChEBI" id="CHEBI:456216"/>
        <note>allosteric activator; ligand shared between dimeric partners</note>
    </ligand>
</feature>
<name>A0A173UFW4_9FIRM</name>
<dbReference type="GO" id="GO:0006002">
    <property type="term" value="P:fructose 6-phosphate metabolic process"/>
    <property type="evidence" value="ECO:0007669"/>
    <property type="project" value="UniProtKB-UniRule"/>
</dbReference>
<evidence type="ECO:0000256" key="1">
    <source>
        <dbReference type="ARBA" id="ARBA00001946"/>
    </source>
</evidence>
<evidence type="ECO:0000256" key="14">
    <source>
        <dbReference type="ARBA" id="ARBA00048070"/>
    </source>
</evidence>
<accession>A0A173UFW4</accession>
<dbReference type="PIRSF" id="PIRSF000532">
    <property type="entry name" value="ATP_PFK_prok"/>
    <property type="match status" value="1"/>
</dbReference>
<dbReference type="FunFam" id="3.40.50.450:FF:000001">
    <property type="entry name" value="ATP-dependent 6-phosphofructokinase"/>
    <property type="match status" value="1"/>
</dbReference>
<feature type="binding site" description="in other chain" evidence="15">
    <location>
        <begin position="186"/>
        <end position="188"/>
    </location>
    <ligand>
        <name>ADP</name>
        <dbReference type="ChEBI" id="CHEBI:456216"/>
        <note>allosteric activator; ligand shared between dimeric partners</note>
    </ligand>
</feature>
<keyword evidence="9 15" id="KW-0547">Nucleotide-binding</keyword>
<feature type="active site" description="Proton acceptor" evidence="15">
    <location>
        <position position="128"/>
    </location>
</feature>
<comment type="cofactor">
    <cofactor evidence="1 15">
        <name>Mg(2+)</name>
        <dbReference type="ChEBI" id="CHEBI:18420"/>
    </cofactor>
</comment>
<keyword evidence="13 15" id="KW-0324">Glycolysis</keyword>